<keyword evidence="1" id="KW-1133">Transmembrane helix</keyword>
<feature type="transmembrane region" description="Helical" evidence="1">
    <location>
        <begin position="249"/>
        <end position="269"/>
    </location>
</feature>
<proteinExistence type="predicted"/>
<dbReference type="Pfam" id="PF12679">
    <property type="entry name" value="ABC2_membrane_2"/>
    <property type="match status" value="1"/>
</dbReference>
<gene>
    <name evidence="2" type="ORF">FCL54_06800</name>
</gene>
<keyword evidence="1" id="KW-0812">Transmembrane</keyword>
<feature type="transmembrane region" description="Helical" evidence="1">
    <location>
        <begin position="64"/>
        <end position="88"/>
    </location>
</feature>
<organism evidence="2 3">
    <name type="scientific">Exobacillus caeni</name>
    <dbReference type="NCBI Taxonomy" id="2574798"/>
    <lineage>
        <taxon>Bacteria</taxon>
        <taxon>Bacillati</taxon>
        <taxon>Bacillota</taxon>
        <taxon>Bacilli</taxon>
        <taxon>Bacillales</taxon>
        <taxon>Guptibacillaceae</taxon>
        <taxon>Exobacillus</taxon>
    </lineage>
</organism>
<evidence type="ECO:0000256" key="1">
    <source>
        <dbReference type="SAM" id="Phobius"/>
    </source>
</evidence>
<dbReference type="RefSeq" id="WP_138124617.1">
    <property type="nucleotide sequence ID" value="NZ_SWLG01000004.1"/>
</dbReference>
<dbReference type="EMBL" id="SWLG01000004">
    <property type="protein sequence ID" value="TLS38238.1"/>
    <property type="molecule type" value="Genomic_DNA"/>
</dbReference>
<dbReference type="PANTHER" id="PTHR43471">
    <property type="entry name" value="ABC TRANSPORTER PERMEASE"/>
    <property type="match status" value="1"/>
</dbReference>
<feature type="transmembrane region" description="Helical" evidence="1">
    <location>
        <begin position="182"/>
        <end position="204"/>
    </location>
</feature>
<evidence type="ECO:0000313" key="2">
    <source>
        <dbReference type="EMBL" id="TLS38238.1"/>
    </source>
</evidence>
<dbReference type="Proteomes" id="UP000308230">
    <property type="component" value="Unassembled WGS sequence"/>
</dbReference>
<feature type="transmembrane region" description="Helical" evidence="1">
    <location>
        <begin position="21"/>
        <end position="44"/>
    </location>
</feature>
<dbReference type="OrthoDB" id="9815855at2"/>
<feature type="transmembrane region" description="Helical" evidence="1">
    <location>
        <begin position="109"/>
        <end position="137"/>
    </location>
</feature>
<feature type="transmembrane region" description="Helical" evidence="1">
    <location>
        <begin position="149"/>
        <end position="170"/>
    </location>
</feature>
<keyword evidence="3" id="KW-1185">Reference proteome</keyword>
<sequence length="288" mass="31355">MRSLFINPVLNKEFKLRLRSVKSFLGILFYLLVLGAIALGFLYITSVANQSGYFRPEESRGMFIVLSMVQLGLILFMTPGLTAGVISGERERQTLNMLLTTQQSSTSIVISKLVSSLSFLLLMIVSSLPIYSIVFLFGGVSPSALASTFGIYLLTMLGIGSIGVMCSTIFRKTIVAMITTYGIALFLTAGTGFLMIFILNAFMVGNPNQATNPLPYFTVMTNPAVVLFTVFEPNAKGELLQRAGIEFPLWLSFSISYLLIAFTAIAVSVKKLRPNMRAGKSSKGNPSS</sequence>
<dbReference type="GO" id="GO:0005886">
    <property type="term" value="C:plasma membrane"/>
    <property type="evidence" value="ECO:0007669"/>
    <property type="project" value="UniProtKB-SubCell"/>
</dbReference>
<comment type="caution">
    <text evidence="2">The sequence shown here is derived from an EMBL/GenBank/DDBJ whole genome shotgun (WGS) entry which is preliminary data.</text>
</comment>
<protein>
    <submittedName>
        <fullName evidence="2">ABC transporter permease</fullName>
    </submittedName>
</protein>
<dbReference type="AlphaFoldDB" id="A0A5R9F9B7"/>
<evidence type="ECO:0000313" key="3">
    <source>
        <dbReference type="Proteomes" id="UP000308230"/>
    </source>
</evidence>
<name>A0A5R9F9B7_9BACL</name>
<keyword evidence="1" id="KW-0472">Membrane</keyword>
<dbReference type="GO" id="GO:0140359">
    <property type="term" value="F:ABC-type transporter activity"/>
    <property type="evidence" value="ECO:0007669"/>
    <property type="project" value="InterPro"/>
</dbReference>
<reference evidence="2 3" key="1">
    <citation type="submission" date="2019-04" db="EMBL/GenBank/DDBJ databases">
        <title>Bacillus caeni sp. nov., a bacterium isolated from mangrove sediment.</title>
        <authorList>
            <person name="Huang H."/>
            <person name="Mo K."/>
            <person name="Hu Y."/>
        </authorList>
    </citation>
    <scope>NUCLEOTIDE SEQUENCE [LARGE SCALE GENOMIC DNA]</scope>
    <source>
        <strain evidence="2 3">HB172195</strain>
    </source>
</reference>
<accession>A0A5R9F9B7</accession>
<dbReference type="PANTHER" id="PTHR43471:SF12">
    <property type="entry name" value="HYPOTHETICAL MEMBRANE PROTEIN, CONSERVED"/>
    <property type="match status" value="1"/>
</dbReference>